<dbReference type="InterPro" id="IPR008775">
    <property type="entry name" value="Phytyl_CoA_dOase-like"/>
</dbReference>
<evidence type="ECO:0000313" key="1">
    <source>
        <dbReference type="EMBL" id="PWW03248.1"/>
    </source>
</evidence>
<name>A0A2V2YUI7_9BACL</name>
<evidence type="ECO:0000313" key="2">
    <source>
        <dbReference type="Proteomes" id="UP000246635"/>
    </source>
</evidence>
<dbReference type="Pfam" id="PF05721">
    <property type="entry name" value="PhyH"/>
    <property type="match status" value="1"/>
</dbReference>
<dbReference type="OrthoDB" id="8678660at2"/>
<organism evidence="1 2">
    <name type="scientific">Paenibacillus cellulosilyticus</name>
    <dbReference type="NCBI Taxonomy" id="375489"/>
    <lineage>
        <taxon>Bacteria</taxon>
        <taxon>Bacillati</taxon>
        <taxon>Bacillota</taxon>
        <taxon>Bacilli</taxon>
        <taxon>Bacillales</taxon>
        <taxon>Paenibacillaceae</taxon>
        <taxon>Paenibacillus</taxon>
    </lineage>
</organism>
<dbReference type="RefSeq" id="WP_110044139.1">
    <property type="nucleotide sequence ID" value="NZ_CP054612.1"/>
</dbReference>
<dbReference type="EMBL" id="QGTQ01000007">
    <property type="protein sequence ID" value="PWW03248.1"/>
    <property type="molecule type" value="Genomic_DNA"/>
</dbReference>
<dbReference type="SUPFAM" id="SSF51197">
    <property type="entry name" value="Clavaminate synthase-like"/>
    <property type="match status" value="1"/>
</dbReference>
<comment type="caution">
    <text evidence="1">The sequence shown here is derived from an EMBL/GenBank/DDBJ whole genome shotgun (WGS) entry which is preliminary data.</text>
</comment>
<dbReference type="AlphaFoldDB" id="A0A2V2YUI7"/>
<dbReference type="Gene3D" id="2.60.120.620">
    <property type="entry name" value="q2cbj1_9rhob like domain"/>
    <property type="match status" value="1"/>
</dbReference>
<reference evidence="1 2" key="1">
    <citation type="submission" date="2018-05" db="EMBL/GenBank/DDBJ databases">
        <title>Genomic Encyclopedia of Type Strains, Phase III (KMG-III): the genomes of soil and plant-associated and newly described type strains.</title>
        <authorList>
            <person name="Whitman W."/>
        </authorList>
    </citation>
    <scope>NUCLEOTIDE SEQUENCE [LARGE SCALE GENOMIC DNA]</scope>
    <source>
        <strain evidence="1 2">CECT 5696</strain>
    </source>
</reference>
<keyword evidence="2" id="KW-1185">Reference proteome</keyword>
<dbReference type="GO" id="GO:0016706">
    <property type="term" value="F:2-oxoglutarate-dependent dioxygenase activity"/>
    <property type="evidence" value="ECO:0007669"/>
    <property type="project" value="UniProtKB-ARBA"/>
</dbReference>
<protein>
    <submittedName>
        <fullName evidence="1">Phytanoyl-CoA dioxygenase PhyH</fullName>
    </submittedName>
</protein>
<proteinExistence type="predicted"/>
<dbReference type="PANTHER" id="PTHR37563:SF2">
    <property type="entry name" value="PHYTANOYL-COA DIOXYGENASE FAMILY PROTEIN (AFU_ORTHOLOGUE AFUA_2G03330)"/>
    <property type="match status" value="1"/>
</dbReference>
<dbReference type="PANTHER" id="PTHR37563">
    <property type="entry name" value="PHYTANOYL-COA DIOXYGENASE FAMILY PROTEIN (AFU_ORTHOLOGUE AFUA_2G03330)"/>
    <property type="match status" value="1"/>
</dbReference>
<accession>A0A2V2YUI7</accession>
<dbReference type="Proteomes" id="UP000246635">
    <property type="component" value="Unassembled WGS sequence"/>
</dbReference>
<keyword evidence="1" id="KW-0560">Oxidoreductase</keyword>
<sequence>MYMKLTEDERITETMEPGKLEFAVELLRANGVIIIENVFSESRLNEIAEPFYELLSTFAEGYDYGQQDKMKNLRMDLPFMPPFIDTDVVANPIFLSIAEQVLGDDLTLRYLASNNAMPGGTEKQSVHADTGALFPEARYFQSPTNNLLLHIPLCDLTELNGATEFYPGGTHLNPDHLYDNPKLIQRLGEAMHFEKALMPKGSLMIRDKKVWHRGCPNLTDNPRGMLTLIYQRAWDATSGRMPIPRQVYDDMPDRVRRLFRMESISAHHTSMDSVSGAHHYR</sequence>
<keyword evidence="1" id="KW-0223">Dioxygenase</keyword>
<dbReference type="InterPro" id="IPR051961">
    <property type="entry name" value="Fungal_Metabolite_Diox"/>
</dbReference>
<gene>
    <name evidence="1" type="ORF">DFQ01_107145</name>
</gene>